<evidence type="ECO:0000256" key="2">
    <source>
        <dbReference type="SAM" id="MobiDB-lite"/>
    </source>
</evidence>
<reference evidence="3" key="1">
    <citation type="journal article" date="2022" name="DNA Res.">
        <title>Genome analysis of five recently described species of the CUG-Ser clade uncovers Candida theae as a new hybrid lineage with pathogenic potential in the Candida parapsilosis species complex.</title>
        <authorList>
            <person name="Mixao V."/>
            <person name="Del Olmo V."/>
            <person name="Hegedusova E."/>
            <person name="Saus E."/>
            <person name="Pryszcz L."/>
            <person name="Cillingova A."/>
            <person name="Nosek J."/>
            <person name="Gabaldon T."/>
        </authorList>
    </citation>
    <scope>NUCLEOTIDE SEQUENCE</scope>
    <source>
        <strain evidence="3">CBS 10844</strain>
    </source>
</reference>
<dbReference type="PANTHER" id="PTHR15323:SF6">
    <property type="entry name" value="CELL DIVISION CYCLE PROTEIN 123 HOMOLOG"/>
    <property type="match status" value="1"/>
</dbReference>
<accession>A0AAI9WWA7</accession>
<feature type="compositionally biased region" description="Acidic residues" evidence="2">
    <location>
        <begin position="73"/>
        <end position="85"/>
    </location>
</feature>
<dbReference type="SUPFAM" id="SSF141571">
    <property type="entry name" value="Pentapeptide repeat-like"/>
    <property type="match status" value="1"/>
</dbReference>
<name>A0AAI9WWA7_9ASCO</name>
<dbReference type="Pfam" id="PF07065">
    <property type="entry name" value="D123"/>
    <property type="match status" value="1"/>
</dbReference>
<gene>
    <name evidence="3" type="ORF">KGF56_004427</name>
</gene>
<dbReference type="PANTHER" id="PTHR15323">
    <property type="entry name" value="D123 PROTEIN"/>
    <property type="match status" value="1"/>
</dbReference>
<dbReference type="Gene3D" id="2.160.20.80">
    <property type="entry name" value="E3 ubiquitin-protein ligase SopA"/>
    <property type="match status" value="1"/>
</dbReference>
<comment type="similarity">
    <text evidence="1">Belongs to the CDC123 family.</text>
</comment>
<evidence type="ECO:0000313" key="3">
    <source>
        <dbReference type="EMBL" id="KAI3402753.2"/>
    </source>
</evidence>
<organism evidence="3 4">
    <name type="scientific">Candida oxycetoniae</name>
    <dbReference type="NCBI Taxonomy" id="497107"/>
    <lineage>
        <taxon>Eukaryota</taxon>
        <taxon>Fungi</taxon>
        <taxon>Dikarya</taxon>
        <taxon>Ascomycota</taxon>
        <taxon>Saccharomycotina</taxon>
        <taxon>Pichiomycetes</taxon>
        <taxon>Debaryomycetaceae</taxon>
        <taxon>Candida/Lodderomyces clade</taxon>
        <taxon>Candida</taxon>
    </lineage>
</organism>
<dbReference type="GeneID" id="73382042"/>
<evidence type="ECO:0000256" key="1">
    <source>
        <dbReference type="ARBA" id="ARBA00011047"/>
    </source>
</evidence>
<dbReference type="GO" id="GO:0005737">
    <property type="term" value="C:cytoplasm"/>
    <property type="evidence" value="ECO:0007669"/>
    <property type="project" value="TreeGrafter"/>
</dbReference>
<comment type="caution">
    <text evidence="3">The sequence shown here is derived from an EMBL/GenBank/DDBJ whole genome shotgun (WGS) entry which is preliminary data.</text>
</comment>
<dbReference type="InterPro" id="IPR009772">
    <property type="entry name" value="CDC123"/>
</dbReference>
<protein>
    <submittedName>
        <fullName evidence="3">CDC123</fullName>
    </submittedName>
</protein>
<feature type="region of interest" description="Disordered" evidence="2">
    <location>
        <begin position="68"/>
        <end position="88"/>
    </location>
</feature>
<keyword evidence="4" id="KW-1185">Reference proteome</keyword>
<evidence type="ECO:0000313" key="4">
    <source>
        <dbReference type="Proteomes" id="UP001202479"/>
    </source>
</evidence>
<dbReference type="Proteomes" id="UP001202479">
    <property type="component" value="Unassembled WGS sequence"/>
</dbReference>
<proteinExistence type="inferred from homology"/>
<dbReference type="AlphaFoldDB" id="A0AAI9WWA7"/>
<sequence>MKDYVKFEEVKVDAEEVINCSFSKWAKLFPKNLFPYRVIEALPDEFIKYLLSDGVRLPWENNEVELDRNSENEYSDWEGETEGEGAEGKGADLEEAYLEEADLEEAYLEEADLEEADLEGGLGFSELSGKITQHIHDLGGKVLPKLNWSSPKDASWLMPGNTMQCSKVDDVFLLLKSSDHIVDDLAYSFSEVKQEQSTEVEDKVSCELEVKDKVCYELVLKQWQDINPALEFRVFIRDEKILGVSQRDLNHYEFLKDLKEELKEVIETFVDDKIITTLRSSKNSLSKCIVDLYLPRPFDQTFIIDINPFSRKTDSLLFTWNELLLIDPSLLGKNSFELRLIDQTNIGAFAKKQYSESQVPIDVIGATHDSEALVELAREWQKLQLSSEAR</sequence>
<dbReference type="RefSeq" id="XP_049178500.1">
    <property type="nucleotide sequence ID" value="XM_049325865.1"/>
</dbReference>
<dbReference type="EMBL" id="JAHUZD010000141">
    <property type="protein sequence ID" value="KAI3402753.2"/>
    <property type="molecule type" value="Genomic_DNA"/>
</dbReference>